<evidence type="ECO:0000313" key="2">
    <source>
        <dbReference type="Proteomes" id="UP001597534"/>
    </source>
</evidence>
<evidence type="ECO:0000313" key="1">
    <source>
        <dbReference type="EMBL" id="MFD2891813.1"/>
    </source>
</evidence>
<dbReference type="RefSeq" id="WP_379811419.1">
    <property type="nucleotide sequence ID" value="NZ_JBHUPC010000012.1"/>
</dbReference>
<sequence>MKFSTFLAITFLALSNTIYSQTYNQSHVTFYFGDKTFKNATVLLNNGKTLLGEIHDFESPNVIEIYSLQVNVANLESDLHFDRKEIKFRESGSDEYIKLDSDSINEITYYDKQLKEEQSFKRLRVVKSSNGEILERSRNVFLPLIKKDSINLYGYHLYMNEPYQNKEKYMTTIVYLNNNNSNEAITPFDANLMEMIMNKNIMYSKFIDSYRFVSNDCEDFMSWLNSEIVAEILNKDQGYDKYKELQKVIKEGKKQFKSKEDKKDFEMKKYSEYYVIPFDKINQEYKQRCN</sequence>
<dbReference type="Proteomes" id="UP001597534">
    <property type="component" value="Unassembled WGS sequence"/>
</dbReference>
<proteinExistence type="predicted"/>
<evidence type="ECO:0008006" key="3">
    <source>
        <dbReference type="Google" id="ProtNLM"/>
    </source>
</evidence>
<organism evidence="1 2">
    <name type="scientific">Flavobacterium chuncheonense</name>
    <dbReference type="NCBI Taxonomy" id="2026653"/>
    <lineage>
        <taxon>Bacteria</taxon>
        <taxon>Pseudomonadati</taxon>
        <taxon>Bacteroidota</taxon>
        <taxon>Flavobacteriia</taxon>
        <taxon>Flavobacteriales</taxon>
        <taxon>Flavobacteriaceae</taxon>
        <taxon>Flavobacterium</taxon>
    </lineage>
</organism>
<accession>A0ABW5YL85</accession>
<protein>
    <recommendedName>
        <fullName evidence="3">YARHG domain-containing protein</fullName>
    </recommendedName>
</protein>
<comment type="caution">
    <text evidence="1">The sequence shown here is derived from an EMBL/GenBank/DDBJ whole genome shotgun (WGS) entry which is preliminary data.</text>
</comment>
<gene>
    <name evidence="1" type="ORF">ACFS5J_07305</name>
</gene>
<dbReference type="EMBL" id="JBHUPC010000012">
    <property type="protein sequence ID" value="MFD2891813.1"/>
    <property type="molecule type" value="Genomic_DNA"/>
</dbReference>
<name>A0ABW5YL85_9FLAO</name>
<keyword evidence="2" id="KW-1185">Reference proteome</keyword>
<reference evidence="2" key="1">
    <citation type="journal article" date="2019" name="Int. J. Syst. Evol. Microbiol.">
        <title>The Global Catalogue of Microorganisms (GCM) 10K type strain sequencing project: providing services to taxonomists for standard genome sequencing and annotation.</title>
        <authorList>
            <consortium name="The Broad Institute Genomics Platform"/>
            <consortium name="The Broad Institute Genome Sequencing Center for Infectious Disease"/>
            <person name="Wu L."/>
            <person name="Ma J."/>
        </authorList>
    </citation>
    <scope>NUCLEOTIDE SEQUENCE [LARGE SCALE GENOMIC DNA]</scope>
    <source>
        <strain evidence="2">KCTC 22671</strain>
    </source>
</reference>